<evidence type="ECO:0000259" key="2">
    <source>
        <dbReference type="Pfam" id="PF12776"/>
    </source>
</evidence>
<evidence type="ECO:0008006" key="6">
    <source>
        <dbReference type="Google" id="ProtNLM"/>
    </source>
</evidence>
<protein>
    <recommendedName>
        <fullName evidence="6">Myb/SANT-like domain-containing protein</fullName>
    </recommendedName>
</protein>
<dbReference type="EMBL" id="WHWC01000002">
    <property type="protein sequence ID" value="KAG8388078.1"/>
    <property type="molecule type" value="Genomic_DNA"/>
</dbReference>
<evidence type="ECO:0000313" key="5">
    <source>
        <dbReference type="Proteomes" id="UP000826271"/>
    </source>
</evidence>
<dbReference type="InterPro" id="IPR058353">
    <property type="entry name" value="DUF8040"/>
</dbReference>
<proteinExistence type="predicted"/>
<comment type="caution">
    <text evidence="4">The sequence shown here is derived from an EMBL/GenBank/DDBJ whole genome shotgun (WGS) entry which is preliminary data.</text>
</comment>
<feature type="domain" description="DUF8040" evidence="3">
    <location>
        <begin position="173"/>
        <end position="224"/>
    </location>
</feature>
<evidence type="ECO:0000256" key="1">
    <source>
        <dbReference type="SAM" id="MobiDB-lite"/>
    </source>
</evidence>
<organism evidence="4 5">
    <name type="scientific">Buddleja alternifolia</name>
    <dbReference type="NCBI Taxonomy" id="168488"/>
    <lineage>
        <taxon>Eukaryota</taxon>
        <taxon>Viridiplantae</taxon>
        <taxon>Streptophyta</taxon>
        <taxon>Embryophyta</taxon>
        <taxon>Tracheophyta</taxon>
        <taxon>Spermatophyta</taxon>
        <taxon>Magnoliopsida</taxon>
        <taxon>eudicotyledons</taxon>
        <taxon>Gunneridae</taxon>
        <taxon>Pentapetalae</taxon>
        <taxon>asterids</taxon>
        <taxon>lamiids</taxon>
        <taxon>Lamiales</taxon>
        <taxon>Scrophulariaceae</taxon>
        <taxon>Buddlejeae</taxon>
        <taxon>Buddleja</taxon>
    </lineage>
</organism>
<name>A0AAV6Y0S4_9LAMI</name>
<feature type="region of interest" description="Disordered" evidence="1">
    <location>
        <begin position="295"/>
        <end position="316"/>
    </location>
</feature>
<dbReference type="InterPro" id="IPR024752">
    <property type="entry name" value="Myb/SANT-like_dom"/>
</dbReference>
<dbReference type="Pfam" id="PF12776">
    <property type="entry name" value="Myb_DNA-bind_3"/>
    <property type="match status" value="1"/>
</dbReference>
<gene>
    <name evidence="4" type="ORF">BUALT_Bualt02G0087700</name>
</gene>
<dbReference type="AlphaFoldDB" id="A0AAV6Y0S4"/>
<feature type="region of interest" description="Disordered" evidence="1">
    <location>
        <begin position="102"/>
        <end position="123"/>
    </location>
</feature>
<feature type="compositionally biased region" description="Acidic residues" evidence="1">
    <location>
        <begin position="301"/>
        <end position="313"/>
    </location>
</feature>
<evidence type="ECO:0000259" key="3">
    <source>
        <dbReference type="Pfam" id="PF26138"/>
    </source>
</evidence>
<dbReference type="PANTHER" id="PTHR31704">
    <property type="entry name" value="MYB/SANT-LIKE DNA-BINDING DOMAIN PROTEIN-RELATED"/>
    <property type="match status" value="1"/>
</dbReference>
<sequence length="343" mass="39844">MSKGSKVGTFFSRDGWNKICFDFVQKTCLNDDKKQLKNHWDSTKQDWKVWYKLMTFDTELGWDNLTNTANPDAANFRYKGLENSEELTSLFKEGYATGKNTWAPSEGSLPNDSSGPCETQPSQNMEQDMMDFDEENEHEEFKDLVAVALVSVMVGKVVYYYENHMVKKPCRDSIYRGHRFIMDVLNGHSIRCPELFRMEKHVFLPLAKELRQRNLLEDSREVNTMLLMLGIQICLDFWHLTKGAWKSRWPILKKTASFPFQTQRLIVVVSMALHNYIRQEAIADEIFRRHDEDEGYFSGSEETETDLDEDENDNGSYEAMNRQQSEEMALIHDAIADSICQGS</sequence>
<feature type="domain" description="Myb/SANT-like" evidence="2">
    <location>
        <begin position="2"/>
        <end position="69"/>
    </location>
</feature>
<dbReference type="Proteomes" id="UP000826271">
    <property type="component" value="Unassembled WGS sequence"/>
</dbReference>
<reference evidence="4" key="1">
    <citation type="submission" date="2019-10" db="EMBL/GenBank/DDBJ databases">
        <authorList>
            <person name="Zhang R."/>
            <person name="Pan Y."/>
            <person name="Wang J."/>
            <person name="Ma R."/>
            <person name="Yu S."/>
        </authorList>
    </citation>
    <scope>NUCLEOTIDE SEQUENCE</scope>
    <source>
        <strain evidence="4">LA-IB0</strain>
        <tissue evidence="4">Leaf</tissue>
    </source>
</reference>
<accession>A0AAV6Y0S4</accession>
<dbReference type="Pfam" id="PF26138">
    <property type="entry name" value="DUF8040"/>
    <property type="match status" value="1"/>
</dbReference>
<dbReference type="PANTHER" id="PTHR31704:SF37">
    <property type="entry name" value="HEAT SHOCK PROTEIN"/>
    <property type="match status" value="1"/>
</dbReference>
<keyword evidence="5" id="KW-1185">Reference proteome</keyword>
<evidence type="ECO:0000313" key="4">
    <source>
        <dbReference type="EMBL" id="KAG8388078.1"/>
    </source>
</evidence>